<dbReference type="Ensembl" id="ENSMODT00000008418.4">
    <property type="protein sequence ID" value="ENSMODP00000008252.4"/>
    <property type="gene ID" value="ENSMODG00000006656.4"/>
</dbReference>
<dbReference type="InterPro" id="IPR013087">
    <property type="entry name" value="Znf_C2H2_type"/>
</dbReference>
<reference evidence="13" key="2">
    <citation type="submission" date="2025-08" db="UniProtKB">
        <authorList>
            <consortium name="Ensembl"/>
        </authorList>
    </citation>
    <scope>IDENTIFICATION</scope>
</reference>
<evidence type="ECO:0000256" key="3">
    <source>
        <dbReference type="ARBA" id="ARBA00022990"/>
    </source>
</evidence>
<dbReference type="AlphaFoldDB" id="F7FTQ0"/>
<evidence type="ECO:0000256" key="5">
    <source>
        <dbReference type="ARBA" id="ARBA00023125"/>
    </source>
</evidence>
<dbReference type="Bgee" id="ENSMODG00000006656">
    <property type="expression patterns" value="Expressed in uterine wall and 17 other cell types or tissues"/>
</dbReference>
<gene>
    <name evidence="13" type="primary">MIDEAS</name>
</gene>
<feature type="region of interest" description="Disordered" evidence="9">
    <location>
        <begin position="534"/>
        <end position="600"/>
    </location>
</feature>
<evidence type="ECO:0000256" key="8">
    <source>
        <dbReference type="PROSITE-ProRule" id="PRU00042"/>
    </source>
</evidence>
<dbReference type="PROSITE" id="PS00028">
    <property type="entry name" value="ZINC_FINGER_C2H2_1"/>
    <property type="match status" value="1"/>
</dbReference>
<feature type="domain" description="C2H2-type" evidence="10">
    <location>
        <begin position="1022"/>
        <end position="1049"/>
    </location>
</feature>
<feature type="region of interest" description="Disordered" evidence="9">
    <location>
        <begin position="170"/>
        <end position="199"/>
    </location>
</feature>
<dbReference type="Gene3D" id="1.10.10.60">
    <property type="entry name" value="Homeodomain-like"/>
    <property type="match status" value="1"/>
</dbReference>
<comment type="subcellular location">
    <subcellularLocation>
        <location evidence="1">Nucleus</location>
    </subcellularLocation>
</comment>
<dbReference type="Pfam" id="PF01448">
    <property type="entry name" value="ELM2"/>
    <property type="match status" value="1"/>
</dbReference>
<feature type="region of interest" description="Disordered" evidence="9">
    <location>
        <begin position="900"/>
        <end position="949"/>
    </location>
</feature>
<dbReference type="GeneTree" id="ENSGT00940000157459"/>
<feature type="compositionally biased region" description="Polar residues" evidence="9">
    <location>
        <begin position="1012"/>
        <end position="1021"/>
    </location>
</feature>
<feature type="domain" description="ELM2" evidence="11">
    <location>
        <begin position="712"/>
        <end position="804"/>
    </location>
</feature>
<evidence type="ECO:0000259" key="10">
    <source>
        <dbReference type="PROSITE" id="PS50157"/>
    </source>
</evidence>
<keyword evidence="6" id="KW-0804">Transcription</keyword>
<keyword evidence="8" id="KW-0862">Zinc</keyword>
<keyword evidence="4" id="KW-0805">Transcription regulation</keyword>
<reference evidence="13 14" key="1">
    <citation type="journal article" date="2007" name="Nature">
        <title>Genome of the marsupial Monodelphis domestica reveals innovation in non-coding sequences.</title>
        <authorList>
            <person name="Mikkelsen T.S."/>
            <person name="Wakefield M.J."/>
            <person name="Aken B."/>
            <person name="Amemiya C.T."/>
            <person name="Chang J.L."/>
            <person name="Duke S."/>
            <person name="Garber M."/>
            <person name="Gentles A.J."/>
            <person name="Goodstadt L."/>
            <person name="Heger A."/>
            <person name="Jurka J."/>
            <person name="Kamal M."/>
            <person name="Mauceli E."/>
            <person name="Searle S.M."/>
            <person name="Sharpe T."/>
            <person name="Baker M.L."/>
            <person name="Batzer M.A."/>
            <person name="Benos P.V."/>
            <person name="Belov K."/>
            <person name="Clamp M."/>
            <person name="Cook A."/>
            <person name="Cuff J."/>
            <person name="Das R."/>
            <person name="Davidow L."/>
            <person name="Deakin J.E."/>
            <person name="Fazzari M.J."/>
            <person name="Glass J.L."/>
            <person name="Grabherr M."/>
            <person name="Greally J.M."/>
            <person name="Gu W."/>
            <person name="Hore T.A."/>
            <person name="Huttley G.A."/>
            <person name="Kleber M."/>
            <person name="Jirtle R.L."/>
            <person name="Koina E."/>
            <person name="Lee J.T."/>
            <person name="Mahony S."/>
            <person name="Marra M.A."/>
            <person name="Miller R.D."/>
            <person name="Nicholls R.D."/>
            <person name="Oda M."/>
            <person name="Papenfuss A.T."/>
            <person name="Parra Z.E."/>
            <person name="Pollock D.D."/>
            <person name="Ray D.A."/>
            <person name="Schein J.E."/>
            <person name="Speed T.P."/>
            <person name="Thompson K."/>
            <person name="VandeBerg J.L."/>
            <person name="Wade C.M."/>
            <person name="Walker J.A."/>
            <person name="Waters P.D."/>
            <person name="Webber C."/>
            <person name="Weidman J.R."/>
            <person name="Xie X."/>
            <person name="Zody M.C."/>
            <person name="Baldwin J."/>
            <person name="Abdouelleil A."/>
            <person name="Abdulkadir J."/>
            <person name="Abebe A."/>
            <person name="Abera B."/>
            <person name="Abreu J."/>
            <person name="Acer S.C."/>
            <person name="Aftuck L."/>
            <person name="Alexander A."/>
            <person name="An P."/>
            <person name="Anderson E."/>
            <person name="Anderson S."/>
            <person name="Arachi H."/>
            <person name="Azer M."/>
            <person name="Bachantsang P."/>
            <person name="Barry A."/>
            <person name="Bayul T."/>
            <person name="Berlin A."/>
            <person name="Bessette D."/>
            <person name="Bloom T."/>
            <person name="Bloom T."/>
            <person name="Boguslavskiy L."/>
            <person name="Bonnet C."/>
            <person name="Boukhgalter B."/>
            <person name="Bourzgui I."/>
            <person name="Brown A."/>
            <person name="Cahill P."/>
            <person name="Channer S."/>
            <person name="Cheshatsang Y."/>
            <person name="Chuda L."/>
            <person name="Citroen M."/>
            <person name="Collymore A."/>
            <person name="Cooke P."/>
            <person name="Costello M."/>
            <person name="D'Aco K."/>
            <person name="Daza R."/>
            <person name="De Haan G."/>
            <person name="DeGray S."/>
            <person name="DeMaso C."/>
            <person name="Dhargay N."/>
            <person name="Dooley K."/>
            <person name="Dooley E."/>
            <person name="Doricent M."/>
            <person name="Dorje P."/>
            <person name="Dorjee K."/>
            <person name="Dupes A."/>
            <person name="Elong R."/>
            <person name="Falk J."/>
            <person name="Farina A."/>
            <person name="Faro S."/>
            <person name="Ferguson D."/>
            <person name="Fisher S."/>
            <person name="Foley C.D."/>
            <person name="Franke A."/>
            <person name="Friedrich D."/>
            <person name="Gadbois L."/>
            <person name="Gearin G."/>
            <person name="Gearin C.R."/>
            <person name="Giannoukos G."/>
            <person name="Goode T."/>
            <person name="Graham J."/>
            <person name="Grandbois E."/>
            <person name="Grewal S."/>
            <person name="Gyaltsen K."/>
            <person name="Hafez N."/>
            <person name="Hagos B."/>
            <person name="Hall J."/>
            <person name="Henson C."/>
            <person name="Hollinger A."/>
            <person name="Honan T."/>
            <person name="Huard M.D."/>
            <person name="Hughes L."/>
            <person name="Hurhula B."/>
            <person name="Husby M.E."/>
            <person name="Kamat A."/>
            <person name="Kanga B."/>
            <person name="Kashin S."/>
            <person name="Khazanovich D."/>
            <person name="Kisner P."/>
            <person name="Lance K."/>
            <person name="Lara M."/>
            <person name="Lee W."/>
            <person name="Lennon N."/>
            <person name="Letendre F."/>
            <person name="LeVine R."/>
            <person name="Lipovsky A."/>
            <person name="Liu X."/>
            <person name="Liu J."/>
            <person name="Liu S."/>
            <person name="Lokyitsang T."/>
            <person name="Lokyitsang Y."/>
            <person name="Lubonja R."/>
            <person name="Lui A."/>
            <person name="MacDonald P."/>
            <person name="Magnisalis V."/>
            <person name="Maru K."/>
            <person name="Matthews C."/>
            <person name="McCusker W."/>
            <person name="McDonough S."/>
            <person name="Mehta T."/>
            <person name="Meldrim J."/>
            <person name="Meneus L."/>
            <person name="Mihai O."/>
            <person name="Mihalev A."/>
            <person name="Mihova T."/>
            <person name="Mittelman R."/>
            <person name="Mlenga V."/>
            <person name="Montmayeur A."/>
            <person name="Mulrain L."/>
            <person name="Navidi A."/>
            <person name="Naylor J."/>
            <person name="Negash T."/>
            <person name="Nguyen T."/>
            <person name="Nguyen N."/>
            <person name="Nicol R."/>
            <person name="Norbu C."/>
            <person name="Norbu N."/>
            <person name="Novod N."/>
            <person name="O'Neill B."/>
            <person name="Osman S."/>
            <person name="Markiewicz E."/>
            <person name="Oyono O.L."/>
            <person name="Patti C."/>
            <person name="Phunkhang P."/>
            <person name="Pierre F."/>
            <person name="Priest M."/>
            <person name="Raghuraman S."/>
            <person name="Rege F."/>
            <person name="Reyes R."/>
            <person name="Rise C."/>
            <person name="Rogov P."/>
            <person name="Ross K."/>
            <person name="Ryan E."/>
            <person name="Settipalli S."/>
            <person name="Shea T."/>
            <person name="Sherpa N."/>
            <person name="Shi L."/>
            <person name="Shih D."/>
            <person name="Sparrow T."/>
            <person name="Spaulding J."/>
            <person name="Stalker J."/>
            <person name="Stange-Thomann N."/>
            <person name="Stavropoulos S."/>
            <person name="Stone C."/>
            <person name="Strader C."/>
            <person name="Tesfaye S."/>
            <person name="Thomson T."/>
            <person name="Thoulutsang Y."/>
            <person name="Thoulutsang D."/>
            <person name="Topham K."/>
            <person name="Topping I."/>
            <person name="Tsamla T."/>
            <person name="Vassiliev H."/>
            <person name="Vo A."/>
            <person name="Wangchuk T."/>
            <person name="Wangdi T."/>
            <person name="Weiand M."/>
            <person name="Wilkinson J."/>
            <person name="Wilson A."/>
            <person name="Yadav S."/>
            <person name="Young G."/>
            <person name="Yu Q."/>
            <person name="Zembek L."/>
            <person name="Zhong D."/>
            <person name="Zimmer A."/>
            <person name="Zwirko Z."/>
            <person name="Jaffe D.B."/>
            <person name="Alvarez P."/>
            <person name="Brockman W."/>
            <person name="Butler J."/>
            <person name="Chin C."/>
            <person name="Gnerre S."/>
            <person name="MacCallum I."/>
            <person name="Graves J.A."/>
            <person name="Ponting C.P."/>
            <person name="Breen M."/>
            <person name="Samollow P.B."/>
            <person name="Lander E.S."/>
            <person name="Lindblad-Toh K."/>
        </authorList>
    </citation>
    <scope>NUCLEOTIDE SEQUENCE [LARGE SCALE GENOMIC DNA]</scope>
</reference>
<dbReference type="GO" id="GO:0003677">
    <property type="term" value="F:DNA binding"/>
    <property type="evidence" value="ECO:0007669"/>
    <property type="project" value="UniProtKB-KW"/>
</dbReference>
<feature type="region of interest" description="Disordered" evidence="9">
    <location>
        <begin position="212"/>
        <end position="232"/>
    </location>
</feature>
<keyword evidence="7" id="KW-0539">Nucleus</keyword>
<dbReference type="PROSITE" id="PS50157">
    <property type="entry name" value="ZINC_FINGER_C2H2_2"/>
    <property type="match status" value="1"/>
</dbReference>
<evidence type="ECO:0000256" key="1">
    <source>
        <dbReference type="ARBA" id="ARBA00004123"/>
    </source>
</evidence>
<evidence type="ECO:0000256" key="6">
    <source>
        <dbReference type="ARBA" id="ARBA00023163"/>
    </source>
</evidence>
<evidence type="ECO:0000259" key="11">
    <source>
        <dbReference type="PROSITE" id="PS51156"/>
    </source>
</evidence>
<dbReference type="PANTHER" id="PTHR16089">
    <property type="entry name" value="REST COREPRESSOR COREST PROTEIN-RELATED"/>
    <property type="match status" value="1"/>
</dbReference>
<dbReference type="FunCoup" id="F7FTQ0">
    <property type="interactions" value="1357"/>
</dbReference>
<keyword evidence="8" id="KW-0863">Zinc-finger</keyword>
<dbReference type="InterPro" id="IPR009057">
    <property type="entry name" value="Homeodomain-like_sf"/>
</dbReference>
<keyword evidence="5" id="KW-0238">DNA-binding</keyword>
<sequence length="1214" mass="133428">MNLQAQSKAQNKRKRVPFFSDPETATKEQQQLKEGQYYGHGGPGSSVPTSQPTELPPHNTLSLLNSVVYRTERGNPPMLSQPVAAVKWPNSVMGRVPDRGGDASWQQQPQPSHPLWNHALSIYGGQKGAPHPGVAVSGFYGHPESLKRSQEKGILSMDPYNDAIQQMMTQKAQMELGRSQAPVNSFHTPKKPPGQLPLQPFQLAFGNQVNRHVFRQPPPGTNPAPYPPQQKQQALPQMQLFENFYPQQQPPPPHSQQPQDFSLQAAGPMGQAHLGAHHAMVPCPFPPNPEMNPELLKALMQDQPTQPVLPQAQISFPRRSRRLSKEGILPPSSSAAALDGPAPQPREEISSNLFLHHWSQQQHLPQANLGQPHPEALGHEKSSHLMPQAEQGGGALGGQQHLPEGERLAQNGREREAPEGSDAWGTNDFGVVRGGVIQSTRRRRRASQEANLLTLAQKAVELASLQNSMDGEGLEERRKTVVASAAKSVVEFAGPSTPSKRAREDSGMVPLIIPVSVPVCRVDLPEVAQLGYSDDEGKVPLASGPDRSPTEHKPSVIVTRRRSNRNPLTDVPTQVEDADPKGDGEGLVRKPKQRPRPEPLIIPTKAGTFIAPPVYSNITPYQSHLRSPVRLADHPSDRNFELPPYTPPPILSPVREGSGLYFNAIMSATGLVAPPPITPKSAHRTLLRSNSAEVTPPVLSVMGEVTPVSIEPRINVGTRFQAEIPPIRDRALAAVDEHKADLVWQPWGNLDASRETQGQVEDLLTAACSSIFPGAGTNQELALHCLHEAKGDILATLTKLLLKKPLRPPDHPLANYHYTGSDQWKVSEKKLFNKGIAIYKKDFFLVQKLIQTKTVAQCVEFYYTYKKQVKIGRNGTLTFGDIDATDEKLGQEEVEVDIKSSQRLTRVQPPRREAPSEECASAKKEAKKENGEEDGKQEEQEEVRERSRRAAAVKAAQTIQANEALNDVLILRSHESSAPGVASSRATEKPKESSGKSRRSGPNTEKKTTETLSKSQNQDSTFPCKKCGRVFFKVKSRSAHMKSHAEQEKKAAALKQKEKAAVGAQMKMGRRREQGLSWESGEAGSPSLSLGWAISLSAPSPASWLLLPGSMDTRGSEKGKGEDFKKQNKAKQKTSFYLIYKGPGNSVTWSKTQFPSQGVCQALSLCFSRMVRANLSYSWRHRPSLSTKPRGCWLLLLLLLFWTPNSCCTIAPFP</sequence>
<keyword evidence="8" id="KW-0479">Metal-binding</keyword>
<dbReference type="GO" id="GO:0005667">
    <property type="term" value="C:transcription regulator complex"/>
    <property type="evidence" value="ECO:0000318"/>
    <property type="project" value="GO_Central"/>
</dbReference>
<evidence type="ECO:0000259" key="12">
    <source>
        <dbReference type="PROSITE" id="PS51293"/>
    </source>
</evidence>
<evidence type="ECO:0000256" key="7">
    <source>
        <dbReference type="ARBA" id="ARBA00023242"/>
    </source>
</evidence>
<dbReference type="InterPro" id="IPR000949">
    <property type="entry name" value="ELM2_dom"/>
</dbReference>
<proteinExistence type="predicted"/>
<dbReference type="PROSITE" id="PS51293">
    <property type="entry name" value="SANT"/>
    <property type="match status" value="1"/>
</dbReference>
<dbReference type="SMART" id="SM01189">
    <property type="entry name" value="ELM2"/>
    <property type="match status" value="1"/>
</dbReference>
<evidence type="ECO:0000313" key="14">
    <source>
        <dbReference type="Proteomes" id="UP000002280"/>
    </source>
</evidence>
<dbReference type="GO" id="GO:0008270">
    <property type="term" value="F:zinc ion binding"/>
    <property type="evidence" value="ECO:0007669"/>
    <property type="project" value="UniProtKB-KW"/>
</dbReference>
<dbReference type="FunFam" id="1.10.10.60:FF:000086">
    <property type="entry name" value="transcriptional-regulating factor 1 isoform X1"/>
    <property type="match status" value="1"/>
</dbReference>
<dbReference type="SMART" id="SM00717">
    <property type="entry name" value="SANT"/>
    <property type="match status" value="1"/>
</dbReference>
<evidence type="ECO:0000256" key="4">
    <source>
        <dbReference type="ARBA" id="ARBA00023015"/>
    </source>
</evidence>
<keyword evidence="2" id="KW-0597">Phosphoprotein</keyword>
<dbReference type="InParanoid" id="F7FTQ0"/>
<feature type="compositionally biased region" description="Polar residues" evidence="9">
    <location>
        <begin position="46"/>
        <end position="55"/>
    </location>
</feature>
<dbReference type="SUPFAM" id="SSF46689">
    <property type="entry name" value="Homeodomain-like"/>
    <property type="match status" value="1"/>
</dbReference>
<evidence type="ECO:0000313" key="13">
    <source>
        <dbReference type="Ensembl" id="ENSMODP00000008252.4"/>
    </source>
</evidence>
<feature type="compositionally biased region" description="Basic and acidic residues" evidence="9">
    <location>
        <begin position="910"/>
        <end position="938"/>
    </location>
</feature>
<feature type="region of interest" description="Disordered" evidence="9">
    <location>
        <begin position="312"/>
        <end position="347"/>
    </location>
</feature>
<accession>F7FTQ0</accession>
<dbReference type="GO" id="GO:0003714">
    <property type="term" value="F:transcription corepressor activity"/>
    <property type="evidence" value="ECO:0000318"/>
    <property type="project" value="GO_Central"/>
</dbReference>
<dbReference type="GO" id="GO:0045892">
    <property type="term" value="P:negative regulation of DNA-templated transcription"/>
    <property type="evidence" value="ECO:0000318"/>
    <property type="project" value="GO_Central"/>
</dbReference>
<evidence type="ECO:0000256" key="9">
    <source>
        <dbReference type="SAM" id="MobiDB-lite"/>
    </source>
</evidence>
<dbReference type="STRING" id="13616.ENSMODP00000008252"/>
<name>F7FTQ0_MONDO</name>
<feature type="region of interest" description="Disordered" evidence="9">
    <location>
        <begin position="1"/>
        <end position="55"/>
    </location>
</feature>
<organism evidence="13 14">
    <name type="scientific">Monodelphis domestica</name>
    <name type="common">Gray short-tailed opossum</name>
    <dbReference type="NCBI Taxonomy" id="13616"/>
    <lineage>
        <taxon>Eukaryota</taxon>
        <taxon>Metazoa</taxon>
        <taxon>Chordata</taxon>
        <taxon>Craniata</taxon>
        <taxon>Vertebrata</taxon>
        <taxon>Euteleostomi</taxon>
        <taxon>Mammalia</taxon>
        <taxon>Metatheria</taxon>
        <taxon>Didelphimorphia</taxon>
        <taxon>Didelphidae</taxon>
        <taxon>Monodelphis</taxon>
    </lineage>
</organism>
<reference evidence="13" key="3">
    <citation type="submission" date="2025-09" db="UniProtKB">
        <authorList>
            <consortium name="Ensembl"/>
        </authorList>
    </citation>
    <scope>IDENTIFICATION</scope>
</reference>
<feature type="compositionally biased region" description="Basic and acidic residues" evidence="9">
    <location>
        <begin position="578"/>
        <end position="588"/>
    </location>
</feature>
<feature type="compositionally biased region" description="Pro residues" evidence="9">
    <location>
        <begin position="216"/>
        <end position="228"/>
    </location>
</feature>
<feature type="region of interest" description="Disordered" evidence="9">
    <location>
        <begin position="362"/>
        <end position="401"/>
    </location>
</feature>
<keyword evidence="14" id="KW-1185">Reference proteome</keyword>
<keyword evidence="3" id="KW-0007">Acetylation</keyword>
<dbReference type="GO" id="GO:0006357">
    <property type="term" value="P:regulation of transcription by RNA polymerase II"/>
    <property type="evidence" value="ECO:0000318"/>
    <property type="project" value="GO_Central"/>
</dbReference>
<dbReference type="GO" id="GO:0000118">
    <property type="term" value="C:histone deacetylase complex"/>
    <property type="evidence" value="ECO:0000318"/>
    <property type="project" value="GO_Central"/>
</dbReference>
<dbReference type="InterPro" id="IPR001005">
    <property type="entry name" value="SANT/Myb"/>
</dbReference>
<dbReference type="InterPro" id="IPR017884">
    <property type="entry name" value="SANT_dom"/>
</dbReference>
<dbReference type="eggNOG" id="KOG4167">
    <property type="taxonomic scope" value="Eukaryota"/>
</dbReference>
<feature type="compositionally biased region" description="Basic and acidic residues" evidence="9">
    <location>
        <begin position="986"/>
        <end position="995"/>
    </location>
</feature>
<evidence type="ECO:0000256" key="2">
    <source>
        <dbReference type="ARBA" id="ARBA00022553"/>
    </source>
</evidence>
<protein>
    <submittedName>
        <fullName evidence="13">Mitotic deacetylase associated SANT domain protein</fullName>
    </submittedName>
</protein>
<feature type="domain" description="SANT" evidence="12">
    <location>
        <begin position="819"/>
        <end position="870"/>
    </location>
</feature>
<dbReference type="OMA" id="TAKCGVE"/>
<feature type="region of interest" description="Disordered" evidence="9">
    <location>
        <begin position="976"/>
        <end position="1021"/>
    </location>
</feature>
<dbReference type="HOGENOM" id="CLU_011395_0_0_1"/>
<dbReference type="PROSITE" id="PS51156">
    <property type="entry name" value="ELM2"/>
    <property type="match status" value="1"/>
</dbReference>
<dbReference type="InterPro" id="IPR051066">
    <property type="entry name" value="Trans_reg/Corepressor"/>
</dbReference>
<dbReference type="Proteomes" id="UP000002280">
    <property type="component" value="Chromosome 1"/>
</dbReference>
<dbReference type="PANTHER" id="PTHR16089:SF24">
    <property type="entry name" value="MITOTIC DEACETYLASE-ASSOCIATED SANT DOMAIN PROTEIN"/>
    <property type="match status" value="1"/>
</dbReference>